<dbReference type="EMBL" id="VUJU01006150">
    <property type="protein sequence ID" value="KAF0749305.1"/>
    <property type="molecule type" value="Genomic_DNA"/>
</dbReference>
<keyword evidence="2" id="KW-1185">Reference proteome</keyword>
<protein>
    <submittedName>
        <fullName evidence="1">52 kDa repressor of the inhibitor of the protein kinase-like</fullName>
    </submittedName>
</protein>
<dbReference type="PANTHER" id="PTHR46289">
    <property type="entry name" value="52 KDA REPRESSOR OF THE INHIBITOR OF THE PROTEIN KINASE-LIKE PROTEIN-RELATED"/>
    <property type="match status" value="1"/>
</dbReference>
<comment type="caution">
    <text evidence="1">The sequence shown here is derived from an EMBL/GenBank/DDBJ whole genome shotgun (WGS) entry which is preliminary data.</text>
</comment>
<sequence>MYSCSIQSIRNCLGTVEKAHHFFVYPKRKNILSQCIDSSEQEIHAKSLKRSCATRWIERFHSIHDFIELIDCVIESLEVIIVSKIFALALPLSKNFQNKNIDLRKAITLAEDTLKKLEFLRNNAENEFNNIFQDASILAKKLDIQIILPRLTKFQKNRTNIRSNTPEDYFRISIFIPFLDMFISEIKCRFIDHKTTLSGFCSLFSEITTSSIKDFYEFIHLYDKHLIDHNKDVLISELKLWIRKINSLPTIPKNAMEVLSICNDMYPNIFKLLQILAPHCLFLPPQPKDLSRH</sequence>
<dbReference type="PANTHER" id="PTHR46289:SF17">
    <property type="entry name" value="HAT C-TERMINAL DIMERISATION DOMAIN-CONTAINING PROTEIN"/>
    <property type="match status" value="1"/>
</dbReference>
<name>A0A6G0Y5E4_APHCR</name>
<accession>A0A6G0Y5E4</accession>
<dbReference type="InterPro" id="IPR052958">
    <property type="entry name" value="IFN-induced_PKR_regulator"/>
</dbReference>
<reference evidence="1 2" key="1">
    <citation type="submission" date="2019-08" db="EMBL/GenBank/DDBJ databases">
        <title>Whole genome of Aphis craccivora.</title>
        <authorList>
            <person name="Voronova N.V."/>
            <person name="Shulinski R.S."/>
            <person name="Bandarenka Y.V."/>
            <person name="Zhorov D.G."/>
            <person name="Warner D."/>
        </authorList>
    </citation>
    <scope>NUCLEOTIDE SEQUENCE [LARGE SCALE GENOMIC DNA]</scope>
    <source>
        <strain evidence="1">180601</strain>
        <tissue evidence="1">Whole Body</tissue>
    </source>
</reference>
<dbReference type="AlphaFoldDB" id="A0A6G0Y5E4"/>
<gene>
    <name evidence="1" type="ORF">FWK35_00033104</name>
</gene>
<proteinExistence type="predicted"/>
<dbReference type="OrthoDB" id="6621209at2759"/>
<dbReference type="Proteomes" id="UP000478052">
    <property type="component" value="Unassembled WGS sequence"/>
</dbReference>
<evidence type="ECO:0000313" key="2">
    <source>
        <dbReference type="Proteomes" id="UP000478052"/>
    </source>
</evidence>
<evidence type="ECO:0000313" key="1">
    <source>
        <dbReference type="EMBL" id="KAF0749305.1"/>
    </source>
</evidence>
<organism evidence="1 2">
    <name type="scientific">Aphis craccivora</name>
    <name type="common">Cowpea aphid</name>
    <dbReference type="NCBI Taxonomy" id="307492"/>
    <lineage>
        <taxon>Eukaryota</taxon>
        <taxon>Metazoa</taxon>
        <taxon>Ecdysozoa</taxon>
        <taxon>Arthropoda</taxon>
        <taxon>Hexapoda</taxon>
        <taxon>Insecta</taxon>
        <taxon>Pterygota</taxon>
        <taxon>Neoptera</taxon>
        <taxon>Paraneoptera</taxon>
        <taxon>Hemiptera</taxon>
        <taxon>Sternorrhyncha</taxon>
        <taxon>Aphidomorpha</taxon>
        <taxon>Aphidoidea</taxon>
        <taxon>Aphididae</taxon>
        <taxon>Aphidini</taxon>
        <taxon>Aphis</taxon>
        <taxon>Aphis</taxon>
    </lineage>
</organism>